<sequence>MDWRRLLIFLLVITPERSLAQNTRSFKMLSMNGWQFQCVTTTCLPYTTITASNIFRCQASCLGQVQCKAASFQRSTSGCQLFDNTMNQNDPMDANMDTIGMTVISGTRTPPGKFESNALEYMSDIIFHTL</sequence>
<dbReference type="Pfam" id="PF00024">
    <property type="entry name" value="PAN_1"/>
    <property type="match status" value="1"/>
</dbReference>
<keyword evidence="1" id="KW-0732">Signal</keyword>
<feature type="domain" description="Apple" evidence="2">
    <location>
        <begin position="38"/>
        <end position="103"/>
    </location>
</feature>
<accession>A0A815VYL3</accession>
<dbReference type="EMBL" id="CAJNOR010006522">
    <property type="protein sequence ID" value="CAF1597373.1"/>
    <property type="molecule type" value="Genomic_DNA"/>
</dbReference>
<dbReference type="Proteomes" id="UP000663828">
    <property type="component" value="Unassembled WGS sequence"/>
</dbReference>
<feature type="signal peptide" evidence="1">
    <location>
        <begin position="1"/>
        <end position="20"/>
    </location>
</feature>
<evidence type="ECO:0000259" key="2">
    <source>
        <dbReference type="PROSITE" id="PS50948"/>
    </source>
</evidence>
<evidence type="ECO:0000313" key="3">
    <source>
        <dbReference type="EMBL" id="CAF1538348.1"/>
    </source>
</evidence>
<dbReference type="Proteomes" id="UP000663852">
    <property type="component" value="Unassembled WGS sequence"/>
</dbReference>
<dbReference type="EMBL" id="CAJNOJ010001007">
    <property type="protein sequence ID" value="CAF1538348.1"/>
    <property type="molecule type" value="Genomic_DNA"/>
</dbReference>
<dbReference type="InterPro" id="IPR003609">
    <property type="entry name" value="Pan_app"/>
</dbReference>
<dbReference type="SUPFAM" id="SSF57414">
    <property type="entry name" value="Hairpin loop containing domain-like"/>
    <property type="match status" value="1"/>
</dbReference>
<feature type="chain" id="PRO_5035688234" description="Apple domain-containing protein" evidence="1">
    <location>
        <begin position="21"/>
        <end position="130"/>
    </location>
</feature>
<evidence type="ECO:0000313" key="6">
    <source>
        <dbReference type="Proteomes" id="UP000663852"/>
    </source>
</evidence>
<gene>
    <name evidence="3" type="ORF">EDS130_LOCUS45122</name>
    <name evidence="4" type="ORF">XAT740_LOCUS47272</name>
</gene>
<reference evidence="3" key="1">
    <citation type="submission" date="2021-02" db="EMBL/GenBank/DDBJ databases">
        <authorList>
            <person name="Nowell W R."/>
        </authorList>
    </citation>
    <scope>NUCLEOTIDE SEQUENCE</scope>
</reference>
<evidence type="ECO:0000313" key="4">
    <source>
        <dbReference type="EMBL" id="CAF1597373.1"/>
    </source>
</evidence>
<dbReference type="OrthoDB" id="10051273at2759"/>
<keyword evidence="5" id="KW-1185">Reference proteome</keyword>
<dbReference type="AlphaFoldDB" id="A0A815VYL3"/>
<proteinExistence type="predicted"/>
<organism evidence="3 6">
    <name type="scientific">Adineta ricciae</name>
    <name type="common">Rotifer</name>
    <dbReference type="NCBI Taxonomy" id="249248"/>
    <lineage>
        <taxon>Eukaryota</taxon>
        <taxon>Metazoa</taxon>
        <taxon>Spiralia</taxon>
        <taxon>Gnathifera</taxon>
        <taxon>Rotifera</taxon>
        <taxon>Eurotatoria</taxon>
        <taxon>Bdelloidea</taxon>
        <taxon>Adinetida</taxon>
        <taxon>Adinetidae</taxon>
        <taxon>Adineta</taxon>
    </lineage>
</organism>
<evidence type="ECO:0000256" key="1">
    <source>
        <dbReference type="SAM" id="SignalP"/>
    </source>
</evidence>
<protein>
    <recommendedName>
        <fullName evidence="2">Apple domain-containing protein</fullName>
    </recommendedName>
</protein>
<dbReference type="PROSITE" id="PS50948">
    <property type="entry name" value="PAN"/>
    <property type="match status" value="1"/>
</dbReference>
<name>A0A815VYL3_ADIRI</name>
<comment type="caution">
    <text evidence="3">The sequence shown here is derived from an EMBL/GenBank/DDBJ whole genome shotgun (WGS) entry which is preliminary data.</text>
</comment>
<evidence type="ECO:0000313" key="5">
    <source>
        <dbReference type="Proteomes" id="UP000663828"/>
    </source>
</evidence>